<dbReference type="OrthoDB" id="10021484at2"/>
<evidence type="ECO:0000313" key="2">
    <source>
        <dbReference type="Proteomes" id="UP000054908"/>
    </source>
</evidence>
<dbReference type="AlphaFoldDB" id="A0A0W0W0G6"/>
<protein>
    <submittedName>
        <fullName evidence="1">Uncharacterized protein</fullName>
    </submittedName>
</protein>
<dbReference type="Proteomes" id="UP000054908">
    <property type="component" value="Unassembled WGS sequence"/>
</dbReference>
<comment type="caution">
    <text evidence="1">The sequence shown here is derived from an EMBL/GenBank/DDBJ whole genome shotgun (WGS) entry which is preliminary data.</text>
</comment>
<proteinExistence type="predicted"/>
<evidence type="ECO:0000313" key="1">
    <source>
        <dbReference type="EMBL" id="KTD25807.1"/>
    </source>
</evidence>
<gene>
    <name evidence="1" type="ORF">Lmac_1578</name>
</gene>
<sequence length="320" mass="36968">MALNGTQKNLIEGLLKTYLDDILMINLDDAIRALNAVFQENISAEDETFFKEKNIWEDVQFIHRILSHPCPQNRMINYPYFGPPSDPEQIVYKDAEGKAAFEQKGLLGLTAKNDLNTPSVTKEDVTRFIKELIDSAVEKKKTTTEREYSSQPEFFKEETNYSQTINEIKRLLTADELQEIPIMALVRLPTSSRLSFCQLVRKWRYEPELDDYFYNPVNNFLDGLSTLIQRGVCIDTFLSFNAEKQELLATEMLTLHLIDVSIDFNDFSRLEVDDIKTIFAWISSDGIRALKLIEKLEAEDLVQEITSFIDDKLNSLRINL</sequence>
<accession>A0A0W0W0G6</accession>
<organism evidence="1 2">
    <name type="scientific">Legionella maceachernii</name>
    <dbReference type="NCBI Taxonomy" id="466"/>
    <lineage>
        <taxon>Bacteria</taxon>
        <taxon>Pseudomonadati</taxon>
        <taxon>Pseudomonadota</taxon>
        <taxon>Gammaproteobacteria</taxon>
        <taxon>Legionellales</taxon>
        <taxon>Legionellaceae</taxon>
        <taxon>Legionella</taxon>
    </lineage>
</organism>
<dbReference type="EMBL" id="LNYL01000042">
    <property type="protein sequence ID" value="KTD25807.1"/>
    <property type="molecule type" value="Genomic_DNA"/>
</dbReference>
<keyword evidence="2" id="KW-1185">Reference proteome</keyword>
<dbReference type="PATRIC" id="fig|466.6.peg.1662"/>
<dbReference type="RefSeq" id="WP_058452349.1">
    <property type="nucleotide sequence ID" value="NZ_CAAAIB010000004.1"/>
</dbReference>
<name>A0A0W0W0G6_9GAMM</name>
<reference evidence="1 2" key="1">
    <citation type="submission" date="2015-11" db="EMBL/GenBank/DDBJ databases">
        <title>Genomic analysis of 38 Legionella species identifies large and diverse effector repertoires.</title>
        <authorList>
            <person name="Burstein D."/>
            <person name="Amaro F."/>
            <person name="Zusman T."/>
            <person name="Lifshitz Z."/>
            <person name="Cohen O."/>
            <person name="Gilbert J.A."/>
            <person name="Pupko T."/>
            <person name="Shuman H.A."/>
            <person name="Segal G."/>
        </authorList>
    </citation>
    <scope>NUCLEOTIDE SEQUENCE [LARGE SCALE GENOMIC DNA]</scope>
    <source>
        <strain evidence="1 2">PX-1-G2-E2</strain>
    </source>
</reference>